<dbReference type="EMBL" id="VSRR010091225">
    <property type="protein sequence ID" value="MPC92417.1"/>
    <property type="molecule type" value="Genomic_DNA"/>
</dbReference>
<name>A0A5B7JGI9_PORTR</name>
<accession>A0A5B7JGI9</accession>
<evidence type="ECO:0000313" key="1">
    <source>
        <dbReference type="EMBL" id="MPC92417.1"/>
    </source>
</evidence>
<protein>
    <submittedName>
        <fullName evidence="1">Uncharacterized protein</fullName>
    </submittedName>
</protein>
<dbReference type="Proteomes" id="UP000324222">
    <property type="component" value="Unassembled WGS sequence"/>
</dbReference>
<evidence type="ECO:0000313" key="2">
    <source>
        <dbReference type="Proteomes" id="UP000324222"/>
    </source>
</evidence>
<organism evidence="1 2">
    <name type="scientific">Portunus trituberculatus</name>
    <name type="common">Swimming crab</name>
    <name type="synonym">Neptunus trituberculatus</name>
    <dbReference type="NCBI Taxonomy" id="210409"/>
    <lineage>
        <taxon>Eukaryota</taxon>
        <taxon>Metazoa</taxon>
        <taxon>Ecdysozoa</taxon>
        <taxon>Arthropoda</taxon>
        <taxon>Crustacea</taxon>
        <taxon>Multicrustacea</taxon>
        <taxon>Malacostraca</taxon>
        <taxon>Eumalacostraca</taxon>
        <taxon>Eucarida</taxon>
        <taxon>Decapoda</taxon>
        <taxon>Pleocyemata</taxon>
        <taxon>Brachyura</taxon>
        <taxon>Eubrachyura</taxon>
        <taxon>Portunoidea</taxon>
        <taxon>Portunidae</taxon>
        <taxon>Portuninae</taxon>
        <taxon>Portunus</taxon>
    </lineage>
</organism>
<gene>
    <name evidence="1" type="ORF">E2C01_087506</name>
</gene>
<dbReference type="AlphaFoldDB" id="A0A5B7JGI9"/>
<sequence>MTWNLVYVVGSNIADAMDLTQGERGIVSQAERERPIAWDNEAIFFSAAMFQAAHVSPRAKTCRRRIRFNSRAHPLRFLEGAWQEHSSGFNS</sequence>
<proteinExistence type="predicted"/>
<keyword evidence="2" id="KW-1185">Reference proteome</keyword>
<reference evidence="1 2" key="1">
    <citation type="submission" date="2019-05" db="EMBL/GenBank/DDBJ databases">
        <title>Another draft genome of Portunus trituberculatus and its Hox gene families provides insights of decapod evolution.</title>
        <authorList>
            <person name="Jeong J.-H."/>
            <person name="Song I."/>
            <person name="Kim S."/>
            <person name="Choi T."/>
            <person name="Kim D."/>
            <person name="Ryu S."/>
            <person name="Kim W."/>
        </authorList>
    </citation>
    <scope>NUCLEOTIDE SEQUENCE [LARGE SCALE GENOMIC DNA]</scope>
    <source>
        <tissue evidence="1">Muscle</tissue>
    </source>
</reference>
<comment type="caution">
    <text evidence="1">The sequence shown here is derived from an EMBL/GenBank/DDBJ whole genome shotgun (WGS) entry which is preliminary data.</text>
</comment>